<dbReference type="STRING" id="1121393.SAMN02745216_00844"/>
<feature type="transmembrane region" description="Helical" evidence="6">
    <location>
        <begin position="188"/>
        <end position="212"/>
    </location>
</feature>
<keyword evidence="2" id="KW-1003">Cell membrane</keyword>
<gene>
    <name evidence="7" type="ORF">SAMN02745216_00844</name>
</gene>
<dbReference type="InterPro" id="IPR043428">
    <property type="entry name" value="LivM-like"/>
</dbReference>
<evidence type="ECO:0000256" key="6">
    <source>
        <dbReference type="SAM" id="Phobius"/>
    </source>
</evidence>
<evidence type="ECO:0000256" key="3">
    <source>
        <dbReference type="ARBA" id="ARBA00022692"/>
    </source>
</evidence>
<keyword evidence="4 6" id="KW-1133">Transmembrane helix</keyword>
<evidence type="ECO:0000256" key="4">
    <source>
        <dbReference type="ARBA" id="ARBA00022989"/>
    </source>
</evidence>
<keyword evidence="3 6" id="KW-0812">Transmembrane</keyword>
<comment type="subcellular location">
    <subcellularLocation>
        <location evidence="1">Cell membrane</location>
        <topology evidence="1">Multi-pass membrane protein</topology>
    </subcellularLocation>
</comment>
<dbReference type="AlphaFoldDB" id="A0A1M6FK83"/>
<dbReference type="GO" id="GO:0015658">
    <property type="term" value="F:branched-chain amino acid transmembrane transporter activity"/>
    <property type="evidence" value="ECO:0007669"/>
    <property type="project" value="InterPro"/>
</dbReference>
<feature type="transmembrane region" description="Helical" evidence="6">
    <location>
        <begin position="390"/>
        <end position="412"/>
    </location>
</feature>
<feature type="transmembrane region" description="Helical" evidence="6">
    <location>
        <begin position="27"/>
        <end position="46"/>
    </location>
</feature>
<feature type="transmembrane region" description="Helical" evidence="6">
    <location>
        <begin position="160"/>
        <end position="181"/>
    </location>
</feature>
<dbReference type="OrthoDB" id="9780757at2"/>
<evidence type="ECO:0000256" key="5">
    <source>
        <dbReference type="ARBA" id="ARBA00023136"/>
    </source>
</evidence>
<dbReference type="PANTHER" id="PTHR30482">
    <property type="entry name" value="HIGH-AFFINITY BRANCHED-CHAIN AMINO ACID TRANSPORT SYSTEM PERMEASE"/>
    <property type="match status" value="1"/>
</dbReference>
<evidence type="ECO:0000256" key="1">
    <source>
        <dbReference type="ARBA" id="ARBA00004651"/>
    </source>
</evidence>
<keyword evidence="8" id="KW-1185">Reference proteome</keyword>
<feature type="transmembrane region" description="Helical" evidence="6">
    <location>
        <begin position="241"/>
        <end position="260"/>
    </location>
</feature>
<feature type="transmembrane region" description="Helical" evidence="6">
    <location>
        <begin position="52"/>
        <end position="71"/>
    </location>
</feature>
<dbReference type="Proteomes" id="UP000183994">
    <property type="component" value="Unassembled WGS sequence"/>
</dbReference>
<proteinExistence type="predicted"/>
<keyword evidence="5 6" id="KW-0472">Membrane</keyword>
<feature type="transmembrane region" description="Helical" evidence="6">
    <location>
        <begin position="321"/>
        <end position="352"/>
    </location>
</feature>
<sequence length="435" mass="48609">MSSVWLPCGDYHETYSQDQGWWQTSLIRFKMISLLAFVFIGCPWALPEGWHWIAYALAGLGVILFLVKIIANPPDFKGEWVLYPFVLALFMLYRLPDYYLSVMVMIGYYGMGALGVQLLIGYTGLITLGHAAFIAVGAYVSALMVLYFHWPQFILDAGLAYPISIVVAGVFAGFWSVLFGLPSAKVKGFYLILTTMAAQFITVDFILTQYVAQIGGRGQAFSLPPGTIKVGPWVIDSDVKIYFVMAVILTLMVAFVANLFRSRVGRAWVAIRDNDIAAETMGINIVQYKLLAFFVAGFLGGVTGAFWLSNTAALSPEHFPWFLSLWLVGVILIGGVGSIHGAILGALFMVLITESLQWSVIPLTDYYDEVADTLNPGQLKNILDWLVPKLLMDFAYIKDMVFGLAICAFLIFEPNGLSYRWWQTKNYFNLWPFSY</sequence>
<dbReference type="CDD" id="cd06581">
    <property type="entry name" value="TM_PBP1_LivM_like"/>
    <property type="match status" value="1"/>
</dbReference>
<organism evidence="7 8">
    <name type="scientific">Desulfatibacillum alkenivorans DSM 16219</name>
    <dbReference type="NCBI Taxonomy" id="1121393"/>
    <lineage>
        <taxon>Bacteria</taxon>
        <taxon>Pseudomonadati</taxon>
        <taxon>Thermodesulfobacteriota</taxon>
        <taxon>Desulfobacteria</taxon>
        <taxon>Desulfobacterales</taxon>
        <taxon>Desulfatibacillaceae</taxon>
        <taxon>Desulfatibacillum</taxon>
    </lineage>
</organism>
<feature type="transmembrane region" description="Helical" evidence="6">
    <location>
        <begin position="102"/>
        <end position="120"/>
    </location>
</feature>
<dbReference type="EMBL" id="FQZU01000003">
    <property type="protein sequence ID" value="SHI98076.1"/>
    <property type="molecule type" value="Genomic_DNA"/>
</dbReference>
<dbReference type="RefSeq" id="WP_073473219.1">
    <property type="nucleotide sequence ID" value="NZ_FQZU01000003.1"/>
</dbReference>
<dbReference type="InterPro" id="IPR001851">
    <property type="entry name" value="ABC_transp_permease"/>
</dbReference>
<evidence type="ECO:0000313" key="8">
    <source>
        <dbReference type="Proteomes" id="UP000183994"/>
    </source>
</evidence>
<dbReference type="PANTHER" id="PTHR30482:SF5">
    <property type="entry name" value="ABC TRANSPORTER PERMEASE PROTEIN"/>
    <property type="match status" value="1"/>
</dbReference>
<name>A0A1M6FK83_9BACT</name>
<feature type="transmembrane region" description="Helical" evidence="6">
    <location>
        <begin position="290"/>
        <end position="309"/>
    </location>
</feature>
<dbReference type="Pfam" id="PF02653">
    <property type="entry name" value="BPD_transp_2"/>
    <property type="match status" value="1"/>
</dbReference>
<accession>A0A1M6FK83</accession>
<evidence type="ECO:0000313" key="7">
    <source>
        <dbReference type="EMBL" id="SHI98076.1"/>
    </source>
</evidence>
<protein>
    <submittedName>
        <fullName evidence="7">Amino acid/amide ABC transporter membrane protein 2, HAAT family</fullName>
    </submittedName>
</protein>
<feature type="transmembrane region" description="Helical" evidence="6">
    <location>
        <begin position="127"/>
        <end position="148"/>
    </location>
</feature>
<reference evidence="8" key="1">
    <citation type="submission" date="2016-11" db="EMBL/GenBank/DDBJ databases">
        <authorList>
            <person name="Varghese N."/>
            <person name="Submissions S."/>
        </authorList>
    </citation>
    <scope>NUCLEOTIDE SEQUENCE [LARGE SCALE GENOMIC DNA]</scope>
    <source>
        <strain evidence="8">DSM 16219</strain>
    </source>
</reference>
<evidence type="ECO:0000256" key="2">
    <source>
        <dbReference type="ARBA" id="ARBA00022475"/>
    </source>
</evidence>
<dbReference type="GO" id="GO:0005886">
    <property type="term" value="C:plasma membrane"/>
    <property type="evidence" value="ECO:0007669"/>
    <property type="project" value="UniProtKB-SubCell"/>
</dbReference>